<dbReference type="Pfam" id="PF02875">
    <property type="entry name" value="Mur_ligase_C"/>
    <property type="match status" value="1"/>
</dbReference>
<dbReference type="SUPFAM" id="SSF53623">
    <property type="entry name" value="MurD-like peptide ligases, catalytic domain"/>
    <property type="match status" value="1"/>
</dbReference>
<evidence type="ECO:0000256" key="2">
    <source>
        <dbReference type="ARBA" id="ARBA00004752"/>
    </source>
</evidence>
<evidence type="ECO:0000256" key="5">
    <source>
        <dbReference type="ARBA" id="ARBA00022741"/>
    </source>
</evidence>
<comment type="catalytic activity">
    <reaction evidence="7 8">
        <text>UDP-N-acetyl-alpha-D-muramoyl-L-alanine + D-glutamate + ATP = UDP-N-acetyl-alpha-D-muramoyl-L-alanyl-D-glutamate + ADP + phosphate + H(+)</text>
        <dbReference type="Rhea" id="RHEA:16429"/>
        <dbReference type="ChEBI" id="CHEBI:15378"/>
        <dbReference type="ChEBI" id="CHEBI:29986"/>
        <dbReference type="ChEBI" id="CHEBI:30616"/>
        <dbReference type="ChEBI" id="CHEBI:43474"/>
        <dbReference type="ChEBI" id="CHEBI:83898"/>
        <dbReference type="ChEBI" id="CHEBI:83900"/>
        <dbReference type="ChEBI" id="CHEBI:456216"/>
        <dbReference type="EC" id="6.3.2.9"/>
    </reaction>
</comment>
<dbReference type="PANTHER" id="PTHR43692">
    <property type="entry name" value="UDP-N-ACETYLMURAMOYLALANINE--D-GLUTAMATE LIGASE"/>
    <property type="match status" value="1"/>
</dbReference>
<keyword evidence="3 7" id="KW-0963">Cytoplasm</keyword>
<dbReference type="PANTHER" id="PTHR43692:SF1">
    <property type="entry name" value="UDP-N-ACETYLMURAMOYLALANINE--D-GLUTAMATE LIGASE"/>
    <property type="match status" value="1"/>
</dbReference>
<dbReference type="Gene3D" id="3.40.1190.10">
    <property type="entry name" value="Mur-like, catalytic domain"/>
    <property type="match status" value="1"/>
</dbReference>
<proteinExistence type="inferred from homology"/>
<sequence length="616" mass="65076">MRHLKDLSLLILGLGDSGLAMAAWGAKHGAARIQVWDSREQPPQLPALREQLPAAEFFHGELPESALNGVHLVLKSPGLSPLDGRLVPLLALAKATGIPVQGELDLFARALADLKAERRYEPAVLAITGTNGKTTTTCMTALLAERAGKRVAVAGNIGPSMLGLLGAAMDLEPAPAAVEAPAAADDEDTLPLEAAAELPAESPEAEALPVTDEAEAVAEAAVDEERAPSAEADALELASTEASAALPADEPSTLEAVAALLDEQPLPIKPPPPKPRVFEHLPEVWVLELSSFQLDTVVGFEPTAAAVLNLTQDHLDWHGDMAAYGRAKARIFGQQALMVINRDDPEVEAMVPAPVPVKQGRGRPTKLVSREVVRFGLNAPTHPGDYGLVVEGGMAWLVRARESDDTIKRRKDELEEILLQRLMPADALRVRGRHNAANALAALALASAAGCALAPMLHGLREYRGEPHRVAYVATVRGVDFYDDSKGTNVGATVAAIKGLGADRAPAKLVMILGGDGKGQDFSPLREGLAQHARAIALIGRDAPELAATLDSLDLPMQTHESLEAATRWCLAQAQSGDSVLLSPACASLDMFRNYAHRAEVFVATVEALANEEGLA</sequence>
<dbReference type="RefSeq" id="WP_347609621.1">
    <property type="nucleotide sequence ID" value="NZ_JBDPZC010000004.1"/>
</dbReference>
<protein>
    <recommendedName>
        <fullName evidence="7 8">UDP-N-acetylmuramoylalanine--D-glutamate ligase</fullName>
        <ecNumber evidence="7 8">6.3.2.9</ecNumber>
    </recommendedName>
    <alternativeName>
        <fullName evidence="7">D-glutamic acid-adding enzyme</fullName>
    </alternativeName>
    <alternativeName>
        <fullName evidence="7">UDP-N-acetylmuramoyl-L-alanyl-D-glutamate synthetase</fullName>
    </alternativeName>
</protein>
<dbReference type="SUPFAM" id="SSF51984">
    <property type="entry name" value="MurCD N-terminal domain"/>
    <property type="match status" value="1"/>
</dbReference>
<dbReference type="EC" id="6.3.2.9" evidence="7 8"/>
<comment type="similarity">
    <text evidence="7">Belongs to the MurCDEF family.</text>
</comment>
<evidence type="ECO:0000259" key="9">
    <source>
        <dbReference type="Pfam" id="PF02875"/>
    </source>
</evidence>
<keyword evidence="7 8" id="KW-0131">Cell cycle</keyword>
<dbReference type="InterPro" id="IPR036565">
    <property type="entry name" value="Mur-like_cat_sf"/>
</dbReference>
<keyword evidence="4 7" id="KW-0436">Ligase</keyword>
<comment type="function">
    <text evidence="7 8">Cell wall formation. Catalyzes the addition of glutamate to the nucleotide precursor UDP-N-acetylmuramoyl-L-alanine (UMA).</text>
</comment>
<evidence type="ECO:0000256" key="3">
    <source>
        <dbReference type="ARBA" id="ARBA00022490"/>
    </source>
</evidence>
<dbReference type="Pfam" id="PF21799">
    <property type="entry name" value="MurD-like_N"/>
    <property type="match status" value="1"/>
</dbReference>
<evidence type="ECO:0000313" key="12">
    <source>
        <dbReference type="Proteomes" id="UP001462640"/>
    </source>
</evidence>
<dbReference type="GO" id="GO:0008764">
    <property type="term" value="F:UDP-N-acetylmuramoylalanine-D-glutamate ligase activity"/>
    <property type="evidence" value="ECO:0007669"/>
    <property type="project" value="UniProtKB-EC"/>
</dbReference>
<gene>
    <name evidence="7 11" type="primary">murD</name>
    <name evidence="11" type="ORF">ABDJ40_11080</name>
</gene>
<keyword evidence="12" id="KW-1185">Reference proteome</keyword>
<evidence type="ECO:0000256" key="1">
    <source>
        <dbReference type="ARBA" id="ARBA00004496"/>
    </source>
</evidence>
<evidence type="ECO:0000259" key="10">
    <source>
        <dbReference type="Pfam" id="PF08245"/>
    </source>
</evidence>
<keyword evidence="7 8" id="KW-0133">Cell shape</keyword>
<feature type="domain" description="Mur ligase central" evidence="10">
    <location>
        <begin position="283"/>
        <end position="348"/>
    </location>
</feature>
<dbReference type="Gene3D" id="3.40.50.720">
    <property type="entry name" value="NAD(P)-binding Rossmann-like Domain"/>
    <property type="match status" value="1"/>
</dbReference>
<feature type="binding site" evidence="7">
    <location>
        <begin position="129"/>
        <end position="135"/>
    </location>
    <ligand>
        <name>ATP</name>
        <dbReference type="ChEBI" id="CHEBI:30616"/>
    </ligand>
</feature>
<accession>A0ABV0GE10</accession>
<dbReference type="HAMAP" id="MF_00639">
    <property type="entry name" value="MurD"/>
    <property type="match status" value="1"/>
</dbReference>
<dbReference type="EMBL" id="JBDPZC010000004">
    <property type="protein sequence ID" value="MEO3713305.1"/>
    <property type="molecule type" value="Genomic_DNA"/>
</dbReference>
<evidence type="ECO:0000256" key="7">
    <source>
        <dbReference type="HAMAP-Rule" id="MF_00639"/>
    </source>
</evidence>
<evidence type="ECO:0000256" key="6">
    <source>
        <dbReference type="ARBA" id="ARBA00022840"/>
    </source>
</evidence>
<keyword evidence="6 7" id="KW-0067">ATP-binding</keyword>
<dbReference type="Proteomes" id="UP001462640">
    <property type="component" value="Unassembled WGS sequence"/>
</dbReference>
<evidence type="ECO:0000313" key="11">
    <source>
        <dbReference type="EMBL" id="MEO3713305.1"/>
    </source>
</evidence>
<keyword evidence="7 8" id="KW-0573">Peptidoglycan synthesis</keyword>
<evidence type="ECO:0000256" key="8">
    <source>
        <dbReference type="RuleBase" id="RU003664"/>
    </source>
</evidence>
<comment type="pathway">
    <text evidence="2 7 8">Cell wall biogenesis; peptidoglycan biosynthesis.</text>
</comment>
<comment type="subcellular location">
    <subcellularLocation>
        <location evidence="1 7 8">Cytoplasm</location>
    </subcellularLocation>
</comment>
<dbReference type="Gene3D" id="3.90.190.20">
    <property type="entry name" value="Mur ligase, C-terminal domain"/>
    <property type="match status" value="1"/>
</dbReference>
<keyword evidence="7 8" id="KW-0961">Cell wall biogenesis/degradation</keyword>
<feature type="domain" description="Mur ligase central" evidence="10">
    <location>
        <begin position="127"/>
        <end position="156"/>
    </location>
</feature>
<dbReference type="InterPro" id="IPR036615">
    <property type="entry name" value="Mur_ligase_C_dom_sf"/>
</dbReference>
<reference evidence="11 12" key="1">
    <citation type="submission" date="2024-05" db="EMBL/GenBank/DDBJ databases">
        <title>Roseateles sp. 2.12 16S ribosomal RNA gene Genome sequencing and assembly.</title>
        <authorList>
            <person name="Woo H."/>
        </authorList>
    </citation>
    <scope>NUCLEOTIDE SEQUENCE [LARGE SCALE GENOMIC DNA]</scope>
    <source>
        <strain evidence="11 12">2.12</strain>
    </source>
</reference>
<keyword evidence="5 7" id="KW-0547">Nucleotide-binding</keyword>
<name>A0ABV0GE10_9BURK</name>
<dbReference type="InterPro" id="IPR013221">
    <property type="entry name" value="Mur_ligase_cen"/>
</dbReference>
<dbReference type="Pfam" id="PF08245">
    <property type="entry name" value="Mur_ligase_M"/>
    <property type="match status" value="2"/>
</dbReference>
<dbReference type="SUPFAM" id="SSF53244">
    <property type="entry name" value="MurD-like peptide ligases, peptide-binding domain"/>
    <property type="match status" value="1"/>
</dbReference>
<dbReference type="InterPro" id="IPR004101">
    <property type="entry name" value="Mur_ligase_C"/>
</dbReference>
<keyword evidence="7 8" id="KW-0132">Cell division</keyword>
<evidence type="ECO:0000256" key="4">
    <source>
        <dbReference type="ARBA" id="ARBA00022598"/>
    </source>
</evidence>
<organism evidence="11 12">
    <name type="scientific">Roseateles flavus</name>
    <dbReference type="NCBI Taxonomy" id="3149041"/>
    <lineage>
        <taxon>Bacteria</taxon>
        <taxon>Pseudomonadati</taxon>
        <taxon>Pseudomonadota</taxon>
        <taxon>Betaproteobacteria</taxon>
        <taxon>Burkholderiales</taxon>
        <taxon>Sphaerotilaceae</taxon>
        <taxon>Roseateles</taxon>
    </lineage>
</organism>
<dbReference type="NCBIfam" id="TIGR01087">
    <property type="entry name" value="murD"/>
    <property type="match status" value="1"/>
</dbReference>
<dbReference type="InterPro" id="IPR005762">
    <property type="entry name" value="MurD"/>
</dbReference>
<feature type="domain" description="Mur ligase C-terminal" evidence="9">
    <location>
        <begin position="468"/>
        <end position="586"/>
    </location>
</feature>
<comment type="caution">
    <text evidence="11">The sequence shown here is derived from an EMBL/GenBank/DDBJ whole genome shotgun (WGS) entry which is preliminary data.</text>
</comment>